<feature type="region of interest" description="Disordered" evidence="1">
    <location>
        <begin position="1"/>
        <end position="44"/>
    </location>
</feature>
<reference evidence="2" key="2">
    <citation type="submission" date="2005-04" db="EMBL/GenBank/DDBJ databases">
        <authorList>
            <person name="Buell C.R."/>
            <person name="Wing R.A."/>
            <person name="McCombie W.A."/>
            <person name="Ouyang S."/>
        </authorList>
    </citation>
    <scope>NUCLEOTIDE SEQUENCE</scope>
</reference>
<reference evidence="2" key="3">
    <citation type="submission" date="2006-01" db="EMBL/GenBank/DDBJ databases">
        <authorList>
            <person name="Buell R."/>
        </authorList>
    </citation>
    <scope>NUCLEOTIDE SEQUENCE</scope>
</reference>
<sequence>MHQPPVPHYQEWKESPRTVPNHSSNSRQDRFPQKNQSGRSKVKEVKKVWVRKEAKAPEVVAIKEKSQDVLVPTEDVAKTIQAEKTKADVVAVDIGGLTEPAGRSNR</sequence>
<gene>
    <name evidence="2" type="ordered locus">LOC_Os12g18940</name>
</gene>
<dbReference type="EMBL" id="DP000011">
    <property type="protein sequence ID" value="ABA97763.1"/>
    <property type="molecule type" value="Genomic_DNA"/>
</dbReference>
<protein>
    <submittedName>
        <fullName evidence="2">Retrotransposon protein, putative, Ty3-gypsy subclass</fullName>
    </submittedName>
</protein>
<evidence type="ECO:0000313" key="2">
    <source>
        <dbReference type="EMBL" id="ABA97763.1"/>
    </source>
</evidence>
<evidence type="ECO:0000256" key="1">
    <source>
        <dbReference type="SAM" id="MobiDB-lite"/>
    </source>
</evidence>
<proteinExistence type="predicted"/>
<reference evidence="2" key="1">
    <citation type="journal article" date="2005" name="BMC Biol.">
        <title>The sequence of rice chromosomes 11 and 12, rich in disease resistance genes and recent gene duplications.</title>
        <authorList>
            <consortium name="The rice chromosomes 11 and 12 sequencing consortia"/>
        </authorList>
    </citation>
    <scope>NUCLEOTIDE SEQUENCE [LARGE SCALE GENOMIC DNA]</scope>
</reference>
<organism evidence="2">
    <name type="scientific">Oryza sativa subsp. japonica</name>
    <name type="common">Rice</name>
    <dbReference type="NCBI Taxonomy" id="39947"/>
    <lineage>
        <taxon>Eukaryota</taxon>
        <taxon>Viridiplantae</taxon>
        <taxon>Streptophyta</taxon>
        <taxon>Embryophyta</taxon>
        <taxon>Tracheophyta</taxon>
        <taxon>Spermatophyta</taxon>
        <taxon>Magnoliopsida</taxon>
        <taxon>Liliopsida</taxon>
        <taxon>Poales</taxon>
        <taxon>Poaceae</taxon>
        <taxon>BOP clade</taxon>
        <taxon>Oryzoideae</taxon>
        <taxon>Oryzeae</taxon>
        <taxon>Oryzinae</taxon>
        <taxon>Oryza</taxon>
        <taxon>Oryza sativa</taxon>
    </lineage>
</organism>
<dbReference type="AlphaFoldDB" id="Q2QTP7"/>
<accession>Q2QTP7</accession>
<name>Q2QTP7_ORYSJ</name>